<comment type="caution">
    <text evidence="1">The sequence shown here is derived from an EMBL/GenBank/DDBJ whole genome shotgun (WGS) entry which is preliminary data.</text>
</comment>
<organism evidence="1 2">
    <name type="scientific">Faecalibacterium tardum</name>
    <dbReference type="NCBI Taxonomy" id="3133156"/>
    <lineage>
        <taxon>Bacteria</taxon>
        <taxon>Bacillati</taxon>
        <taxon>Bacillota</taxon>
        <taxon>Clostridia</taxon>
        <taxon>Eubacteriales</taxon>
        <taxon>Oscillospiraceae</taxon>
        <taxon>Faecalibacterium</taxon>
    </lineage>
</organism>
<accession>A0ABV1AUQ3</accession>
<sequence length="145" mass="16251">MLYKTRNFLSHSAVEKFRVLRSFAISPVNRETPFPQEAFPSPEEVKALAPGRSSKVDFRSAAPPPRGCPLPLYPSCEKGVLKSPQVFQNSKTQNIFSAEYAQSEREAHSESSYIKRLLHSALCSSLKYFTFTTDQMLNCTAQKAA</sequence>
<proteinExistence type="predicted"/>
<evidence type="ECO:0000313" key="2">
    <source>
        <dbReference type="Proteomes" id="UP001457197"/>
    </source>
</evidence>
<gene>
    <name evidence="1" type="ORF">WMO44_00500</name>
</gene>
<keyword evidence="2" id="KW-1185">Reference proteome</keyword>
<reference evidence="1 2" key="1">
    <citation type="submission" date="2024-03" db="EMBL/GenBank/DDBJ databases">
        <title>Human intestinal bacterial collection.</title>
        <authorList>
            <person name="Pauvert C."/>
            <person name="Hitch T.C.A."/>
            <person name="Clavel T."/>
        </authorList>
    </citation>
    <scope>NUCLEOTIDE SEQUENCE [LARGE SCALE GENOMIC DNA]</scope>
    <source>
        <strain evidence="1 2">CLA-AA-H175</strain>
    </source>
</reference>
<protein>
    <submittedName>
        <fullName evidence="1">Uncharacterized protein</fullName>
    </submittedName>
</protein>
<dbReference type="Proteomes" id="UP001457197">
    <property type="component" value="Unassembled WGS sequence"/>
</dbReference>
<dbReference type="EMBL" id="JBBMEO010000001">
    <property type="protein sequence ID" value="MEQ2360629.1"/>
    <property type="molecule type" value="Genomic_DNA"/>
</dbReference>
<evidence type="ECO:0000313" key="1">
    <source>
        <dbReference type="EMBL" id="MEQ2360629.1"/>
    </source>
</evidence>
<name>A0ABV1AUQ3_9FIRM</name>